<reference evidence="2" key="1">
    <citation type="journal article" date="2019" name="Int. J. Syst. Evol. Microbiol.">
        <title>The Global Catalogue of Microorganisms (GCM) 10K type strain sequencing project: providing services to taxonomists for standard genome sequencing and annotation.</title>
        <authorList>
            <consortium name="The Broad Institute Genomics Platform"/>
            <consortium name="The Broad Institute Genome Sequencing Center for Infectious Disease"/>
            <person name="Wu L."/>
            <person name="Ma J."/>
        </authorList>
    </citation>
    <scope>NUCLEOTIDE SEQUENCE [LARGE SCALE GENOMIC DNA]</scope>
    <source>
        <strain evidence="2">CGMCC 1.15399</strain>
    </source>
</reference>
<dbReference type="Pfam" id="PF12686">
    <property type="entry name" value="DUF3800"/>
    <property type="match status" value="1"/>
</dbReference>
<evidence type="ECO:0000313" key="2">
    <source>
        <dbReference type="Proteomes" id="UP001597097"/>
    </source>
</evidence>
<dbReference type="RefSeq" id="WP_219534903.1">
    <property type="nucleotide sequence ID" value="NZ_JAHKRM010000024.1"/>
</dbReference>
<dbReference type="Proteomes" id="UP001597097">
    <property type="component" value="Unassembled WGS sequence"/>
</dbReference>
<dbReference type="EMBL" id="JBHUCM010000042">
    <property type="protein sequence ID" value="MFD1543793.1"/>
    <property type="molecule type" value="Genomic_DNA"/>
</dbReference>
<name>A0ABW4GN89_9ACTN</name>
<protein>
    <submittedName>
        <fullName evidence="1">DUF3800 domain-containing protein</fullName>
    </submittedName>
</protein>
<dbReference type="InterPro" id="IPR024524">
    <property type="entry name" value="DUF3800"/>
</dbReference>
<evidence type="ECO:0000313" key="1">
    <source>
        <dbReference type="EMBL" id="MFD1543793.1"/>
    </source>
</evidence>
<comment type="caution">
    <text evidence="1">The sequence shown here is derived from an EMBL/GenBank/DDBJ whole genome shotgun (WGS) entry which is preliminary data.</text>
</comment>
<sequence length="320" mass="35481">MTQPFEIACDESGSEGEKLIGGNTVVFAHASIRLDIESAADCIQEVRNRAPSPTTEYKSGVIRRKKHLNALKWLLGPSSPLHGNAHVYLIDKTFFAISRFIDLLADQDSRAMAGTLYREGEHTFGPDRWNAFLESFNDLMRTKNGRGPGASVDSVFKRIDTLRRAAPRSRAGEIMNLLWESRSDIDSFRARLPTLNPLFPAIIQAAVYWGEAGKPVSVVHDRQTLLTQERIDELKETRAAEGRLAGLRLVDSRLDPRIQVADLLAGPARKIAEDELTHQGDAELTALLRPYVDAFSVWGDDRSWSLLAPPTRGWAAPAVG</sequence>
<organism evidence="1 2">
    <name type="scientific">Nonomuraea guangzhouensis</name>
    <dbReference type="NCBI Taxonomy" id="1291555"/>
    <lineage>
        <taxon>Bacteria</taxon>
        <taxon>Bacillati</taxon>
        <taxon>Actinomycetota</taxon>
        <taxon>Actinomycetes</taxon>
        <taxon>Streptosporangiales</taxon>
        <taxon>Streptosporangiaceae</taxon>
        <taxon>Nonomuraea</taxon>
    </lineage>
</organism>
<accession>A0ABW4GN89</accession>
<gene>
    <name evidence="1" type="ORF">ACFSJ0_42590</name>
</gene>
<proteinExistence type="predicted"/>
<keyword evidence="2" id="KW-1185">Reference proteome</keyword>